<dbReference type="PANTHER" id="PTHR11985">
    <property type="entry name" value="GLYCEROL-3-PHOSPHATE DEHYDROGENASE"/>
    <property type="match status" value="1"/>
</dbReference>
<dbReference type="InterPro" id="IPR031656">
    <property type="entry name" value="DAO_C"/>
</dbReference>
<evidence type="ECO:0000313" key="11">
    <source>
        <dbReference type="Proteomes" id="UP001165306"/>
    </source>
</evidence>
<dbReference type="AlphaFoldDB" id="A0AA41WF98"/>
<evidence type="ECO:0000256" key="4">
    <source>
        <dbReference type="ARBA" id="ARBA00022798"/>
    </source>
</evidence>
<organism evidence="10 11">
    <name type="scientific">Thermalbibacter longus</name>
    <dbReference type="NCBI Taxonomy" id="2951981"/>
    <lineage>
        <taxon>Bacteria</taxon>
        <taxon>Pseudomonadati</taxon>
        <taxon>Thermomicrobiota</taxon>
        <taxon>Thermomicrobia</taxon>
        <taxon>Thermomicrobiales</taxon>
        <taxon>Thermomicrobiaceae</taxon>
        <taxon>Thermalbibacter</taxon>
    </lineage>
</organism>
<comment type="catalytic activity">
    <reaction evidence="7">
        <text>a quinone + sn-glycerol 3-phosphate = dihydroxyacetone phosphate + a quinol</text>
        <dbReference type="Rhea" id="RHEA:18977"/>
        <dbReference type="ChEBI" id="CHEBI:24646"/>
        <dbReference type="ChEBI" id="CHEBI:57597"/>
        <dbReference type="ChEBI" id="CHEBI:57642"/>
        <dbReference type="ChEBI" id="CHEBI:132124"/>
        <dbReference type="EC" id="1.1.5.3"/>
    </reaction>
</comment>
<evidence type="ECO:0000256" key="2">
    <source>
        <dbReference type="ARBA" id="ARBA00007330"/>
    </source>
</evidence>
<dbReference type="Pfam" id="PF01266">
    <property type="entry name" value="DAO"/>
    <property type="match status" value="1"/>
</dbReference>
<feature type="domain" description="FAD dependent oxidoreductase" evidence="8">
    <location>
        <begin position="22"/>
        <end position="393"/>
    </location>
</feature>
<keyword evidence="11" id="KW-1185">Reference proteome</keyword>
<dbReference type="SUPFAM" id="SSF51905">
    <property type="entry name" value="FAD/NAD(P)-binding domain"/>
    <property type="match status" value="1"/>
</dbReference>
<dbReference type="Proteomes" id="UP001165306">
    <property type="component" value="Unassembled WGS sequence"/>
</dbReference>
<proteinExistence type="inferred from homology"/>
<dbReference type="GO" id="GO:0009331">
    <property type="term" value="C:glycerol-3-phosphate dehydrogenase (FAD) complex"/>
    <property type="evidence" value="ECO:0007669"/>
    <property type="project" value="UniProtKB-UniRule"/>
</dbReference>
<reference evidence="10" key="1">
    <citation type="submission" date="2022-06" db="EMBL/GenBank/DDBJ databases">
        <title>CFH 74404 Thermomicrobiaceae sp.</title>
        <authorList>
            <person name="Ming H."/>
            <person name="Li W.-J."/>
            <person name="Zhao Z."/>
        </authorList>
    </citation>
    <scope>NUCLEOTIDE SEQUENCE</scope>
    <source>
        <strain evidence="10">CFH 74404</strain>
    </source>
</reference>
<evidence type="ECO:0000259" key="8">
    <source>
        <dbReference type="Pfam" id="PF01266"/>
    </source>
</evidence>
<evidence type="ECO:0000313" key="10">
    <source>
        <dbReference type="EMBL" id="MCM8748341.1"/>
    </source>
</evidence>
<dbReference type="InterPro" id="IPR006076">
    <property type="entry name" value="FAD-dep_OxRdtase"/>
</dbReference>
<evidence type="ECO:0000256" key="5">
    <source>
        <dbReference type="ARBA" id="ARBA00022827"/>
    </source>
</evidence>
<dbReference type="Pfam" id="PF16901">
    <property type="entry name" value="DAO_C"/>
    <property type="match status" value="1"/>
</dbReference>
<dbReference type="GO" id="GO:0004368">
    <property type="term" value="F:glycerol-3-phosphate dehydrogenase (quinone) activity"/>
    <property type="evidence" value="ECO:0007669"/>
    <property type="project" value="UniProtKB-EC"/>
</dbReference>
<dbReference type="Gene3D" id="3.50.50.60">
    <property type="entry name" value="FAD/NAD(P)-binding domain"/>
    <property type="match status" value="1"/>
</dbReference>
<dbReference type="PRINTS" id="PR01001">
    <property type="entry name" value="FADG3PDH"/>
</dbReference>
<dbReference type="EMBL" id="JAMSLR010000002">
    <property type="protein sequence ID" value="MCM8748341.1"/>
    <property type="molecule type" value="Genomic_DNA"/>
</dbReference>
<dbReference type="InterPro" id="IPR000447">
    <property type="entry name" value="G3P_DH_FAD-dep"/>
</dbReference>
<evidence type="ECO:0000256" key="6">
    <source>
        <dbReference type="ARBA" id="ARBA00023002"/>
    </source>
</evidence>
<dbReference type="PROSITE" id="PS00978">
    <property type="entry name" value="FAD_G3PDH_2"/>
    <property type="match status" value="1"/>
</dbReference>
<comment type="cofactor">
    <cofactor evidence="1 7">
        <name>FAD</name>
        <dbReference type="ChEBI" id="CHEBI:57692"/>
    </cofactor>
</comment>
<evidence type="ECO:0000259" key="9">
    <source>
        <dbReference type="Pfam" id="PF16901"/>
    </source>
</evidence>
<keyword evidence="5" id="KW-0274">FAD</keyword>
<dbReference type="Gene3D" id="3.30.9.10">
    <property type="entry name" value="D-Amino Acid Oxidase, subunit A, domain 2"/>
    <property type="match status" value="1"/>
</dbReference>
<comment type="caution">
    <text evidence="10">The sequence shown here is derived from an EMBL/GenBank/DDBJ whole genome shotgun (WGS) entry which is preliminary data.</text>
</comment>
<sequence length="574" mass="63708">MVTLRRLDRQEIREQLEREQFDVLVIGGGITGAGVALDAAARGLRVGLVERRDFASGTSSWSTKLVHGGIRYLPQLDIGLVHEALVERGRLIRLAPYLVEPLPFVLPLYRFNRHPLGLKRTPPPGLAMSLYVRAGLLAYDLLAGRLNVGRHRRLSQSEIARLAPLLQRDGLFDAYAYYDARTDDARLVMNVLLTAVQHGAVVCNYCEVTGFERQNGRLTAARVRDTLDGHEFAVRAHVFVNATGIHGEEVERLTGDSPEVHIVPSKGVHLVLPRETVQLDEAAVVLPETSDKRLLFVVPWGPRAILGTTDTGMGPLDEPRADDDDIDYLLEHANQYWTRPLSRRDLVSAYAGYRPLIRRGLAESTAQLSRSHVLVEHENGLISILGGKLTTYRHMAEETVDRVAARLGQPSRHVTHRLPLVGTIGLAEARPRLERLAAELGVEASLPALIHSHGVVAELVLQQVAEDESLRHPVVPDLPYLQAQVVHACRYELAQTLADALERRVWVLFADWDHGLPALERISAIMARELGWDEATRQREIERYRQRVHSLFGTERGVAERLAPAAPAGTPGGS</sequence>
<evidence type="ECO:0000256" key="7">
    <source>
        <dbReference type="RuleBase" id="RU361217"/>
    </source>
</evidence>
<dbReference type="RefSeq" id="WP_284056123.1">
    <property type="nucleotide sequence ID" value="NZ_JAMSLR010000002.1"/>
</dbReference>
<evidence type="ECO:0000256" key="1">
    <source>
        <dbReference type="ARBA" id="ARBA00001974"/>
    </source>
</evidence>
<evidence type="ECO:0000256" key="3">
    <source>
        <dbReference type="ARBA" id="ARBA00022630"/>
    </source>
</evidence>
<keyword evidence="4" id="KW-0319">Glycerol metabolism</keyword>
<keyword evidence="3 7" id="KW-0285">Flavoprotein</keyword>
<dbReference type="PROSITE" id="PS00977">
    <property type="entry name" value="FAD_G3PDH_1"/>
    <property type="match status" value="1"/>
</dbReference>
<comment type="similarity">
    <text evidence="2 7">Belongs to the FAD-dependent glycerol-3-phosphate dehydrogenase family.</text>
</comment>
<name>A0AA41WF98_9BACT</name>
<gene>
    <name evidence="10" type="ORF">NET02_04220</name>
</gene>
<accession>A0AA41WF98</accession>
<dbReference type="GO" id="GO:0046168">
    <property type="term" value="P:glycerol-3-phosphate catabolic process"/>
    <property type="evidence" value="ECO:0007669"/>
    <property type="project" value="TreeGrafter"/>
</dbReference>
<keyword evidence="6 7" id="KW-0560">Oxidoreductase</keyword>
<feature type="domain" description="Alpha-glycerophosphate oxidase C-terminal" evidence="9">
    <location>
        <begin position="414"/>
        <end position="537"/>
    </location>
</feature>
<dbReference type="PANTHER" id="PTHR11985:SF35">
    <property type="entry name" value="ANAEROBIC GLYCEROL-3-PHOSPHATE DEHYDROGENASE SUBUNIT A"/>
    <property type="match status" value="1"/>
</dbReference>
<protein>
    <recommendedName>
        <fullName evidence="7">Glycerol-3-phosphate dehydrogenase</fullName>
        <ecNumber evidence="7">1.1.5.3</ecNumber>
    </recommendedName>
</protein>
<dbReference type="Gene3D" id="1.10.8.870">
    <property type="entry name" value="Alpha-glycerophosphate oxidase, cap domain"/>
    <property type="match status" value="1"/>
</dbReference>
<dbReference type="EC" id="1.1.5.3" evidence="7"/>
<dbReference type="InterPro" id="IPR038299">
    <property type="entry name" value="DAO_C_sf"/>
</dbReference>
<dbReference type="GO" id="GO:0006071">
    <property type="term" value="P:glycerol metabolic process"/>
    <property type="evidence" value="ECO:0007669"/>
    <property type="project" value="UniProtKB-KW"/>
</dbReference>
<dbReference type="InterPro" id="IPR036188">
    <property type="entry name" value="FAD/NAD-bd_sf"/>
</dbReference>